<evidence type="ECO:0000313" key="3">
    <source>
        <dbReference type="RefSeq" id="XP_018531517.2"/>
    </source>
</evidence>
<dbReference type="Proteomes" id="UP000694890">
    <property type="component" value="Linkage group LG7_1"/>
</dbReference>
<accession>A0AAJ7LVI0</accession>
<dbReference type="GeneID" id="108883110"/>
<reference evidence="3" key="1">
    <citation type="submission" date="2025-08" db="UniProtKB">
        <authorList>
            <consortium name="RefSeq"/>
        </authorList>
    </citation>
    <scope>IDENTIFICATION</scope>
    <source>
        <tissue evidence="3">Brain</tissue>
    </source>
</reference>
<name>A0AAJ7LVI0_LATCA</name>
<feature type="region of interest" description="Disordered" evidence="1">
    <location>
        <begin position="186"/>
        <end position="208"/>
    </location>
</feature>
<feature type="compositionally biased region" description="Basic and acidic residues" evidence="1">
    <location>
        <begin position="188"/>
        <end position="208"/>
    </location>
</feature>
<organism evidence="2 3">
    <name type="scientific">Lates calcarifer</name>
    <name type="common">Barramundi</name>
    <name type="synonym">Holocentrus calcarifer</name>
    <dbReference type="NCBI Taxonomy" id="8187"/>
    <lineage>
        <taxon>Eukaryota</taxon>
        <taxon>Metazoa</taxon>
        <taxon>Chordata</taxon>
        <taxon>Craniata</taxon>
        <taxon>Vertebrata</taxon>
        <taxon>Euteleostomi</taxon>
        <taxon>Actinopterygii</taxon>
        <taxon>Neopterygii</taxon>
        <taxon>Teleostei</taxon>
        <taxon>Neoteleostei</taxon>
        <taxon>Acanthomorphata</taxon>
        <taxon>Carangaria</taxon>
        <taxon>Carangaria incertae sedis</taxon>
        <taxon>Centropomidae</taxon>
        <taxon>Lates</taxon>
    </lineage>
</organism>
<dbReference type="AlphaFoldDB" id="A0AAJ7LVI0"/>
<evidence type="ECO:0000313" key="2">
    <source>
        <dbReference type="Proteomes" id="UP000694890"/>
    </source>
</evidence>
<dbReference type="KEGG" id="lcf:108883110"/>
<feature type="region of interest" description="Disordered" evidence="1">
    <location>
        <begin position="94"/>
        <end position="141"/>
    </location>
</feature>
<gene>
    <name evidence="3" type="primary">LOC108883110</name>
</gene>
<proteinExistence type="predicted"/>
<protein>
    <submittedName>
        <fullName evidence="3">Uncharacterized protein LOC108883110</fullName>
    </submittedName>
</protein>
<evidence type="ECO:0000256" key="1">
    <source>
        <dbReference type="SAM" id="MobiDB-lite"/>
    </source>
</evidence>
<sequence>MWHTCGFRKRGCENTRTKSTFMPPLHHHHHLPTPPPGRGVAADNDLCFPGTKYSLCPPESPFPLHPPRFNGGDWPCSAQHGPPLRVINHRVKRWSSASPTPSLLEVERGGRPTGTPGSPNDAPGQHPSVANEKSGVEKSHHPSHLVYIKAEPGPMAPAAGLSDGFDGGSVSCGVGVRAVPGGVCGQRADWESRRGGDRDEGRVSRQEAHPFNVGTTLGTDLKTTRARVRQEIYRQHLFSTTYSDY</sequence>
<dbReference type="RefSeq" id="XP_018531517.2">
    <property type="nucleotide sequence ID" value="XM_018676001.2"/>
</dbReference>
<feature type="region of interest" description="Disordered" evidence="1">
    <location>
        <begin position="16"/>
        <end position="35"/>
    </location>
</feature>